<organism evidence="2 3">
    <name type="scientific">Flavobacterium laiguense</name>
    <dbReference type="NCBI Taxonomy" id="2169409"/>
    <lineage>
        <taxon>Bacteria</taxon>
        <taxon>Pseudomonadati</taxon>
        <taxon>Bacteroidota</taxon>
        <taxon>Flavobacteriia</taxon>
        <taxon>Flavobacteriales</taxon>
        <taxon>Flavobacteriaceae</taxon>
        <taxon>Flavobacterium</taxon>
    </lineage>
</organism>
<sequence>MKLKIIIIALMFSSIANAQNYISINTSGVNAVDQTNKRPAVPGAFSSWKTHINMIAYGGSSLKKTIFNKKKREANLSETQAKVNLVKTTYNDSEHYPEKIIDGWHSIIATDSYNYCSPAKVLMKNNEIKEFVVENWNRLSKPFTVMSAIKKGKGLISVEFEEGTVTLELYFTNDLEQPTIVDKPLGSGFVSFWCDSKKLNEIKIFLEEKYYGELGEAFTSQPECSSIGTITVEVKPGIHRFTAEGSGTISWEGDVEVKENLCLSYLLNKDNKKD</sequence>
<evidence type="ECO:0000313" key="3">
    <source>
        <dbReference type="Proteomes" id="UP000245618"/>
    </source>
</evidence>
<keyword evidence="3" id="KW-1185">Reference proteome</keyword>
<feature type="signal peptide" evidence="1">
    <location>
        <begin position="1"/>
        <end position="18"/>
    </location>
</feature>
<name>A0A2U1JVW3_9FLAO</name>
<feature type="chain" id="PRO_5015663012" evidence="1">
    <location>
        <begin position="19"/>
        <end position="274"/>
    </location>
</feature>
<evidence type="ECO:0000313" key="2">
    <source>
        <dbReference type="EMBL" id="PWA09084.1"/>
    </source>
</evidence>
<dbReference type="OrthoDB" id="1443447at2"/>
<evidence type="ECO:0000256" key="1">
    <source>
        <dbReference type="SAM" id="SignalP"/>
    </source>
</evidence>
<gene>
    <name evidence="2" type="ORF">DB891_09050</name>
</gene>
<dbReference type="Proteomes" id="UP000245618">
    <property type="component" value="Unassembled WGS sequence"/>
</dbReference>
<accession>A0A2U1JVW3</accession>
<keyword evidence="1" id="KW-0732">Signal</keyword>
<proteinExistence type="predicted"/>
<dbReference type="RefSeq" id="WP_116762743.1">
    <property type="nucleotide sequence ID" value="NZ_QCZH01000008.1"/>
</dbReference>
<reference evidence="2 3" key="1">
    <citation type="submission" date="2018-04" db="EMBL/GenBank/DDBJ databases">
        <title>Flavobacterium sp. nov., isolated from glacier ice.</title>
        <authorList>
            <person name="Liu Q."/>
            <person name="Xin Y.-H."/>
        </authorList>
    </citation>
    <scope>NUCLEOTIDE SEQUENCE [LARGE SCALE GENOMIC DNA]</scope>
    <source>
        <strain evidence="2 3">LB2P30</strain>
    </source>
</reference>
<protein>
    <submittedName>
        <fullName evidence="2">Uncharacterized protein</fullName>
    </submittedName>
</protein>
<dbReference type="EMBL" id="QCZH01000008">
    <property type="protein sequence ID" value="PWA09084.1"/>
    <property type="molecule type" value="Genomic_DNA"/>
</dbReference>
<dbReference type="AlphaFoldDB" id="A0A2U1JVW3"/>
<comment type="caution">
    <text evidence="2">The sequence shown here is derived from an EMBL/GenBank/DDBJ whole genome shotgun (WGS) entry which is preliminary data.</text>
</comment>